<dbReference type="Proteomes" id="UP000070168">
    <property type="component" value="Unassembled WGS sequence"/>
</dbReference>
<feature type="compositionally biased region" description="Polar residues" evidence="1">
    <location>
        <begin position="851"/>
        <end position="871"/>
    </location>
</feature>
<name>A0A135LLP0_PENPA</name>
<dbReference type="EMBL" id="LHQR01000048">
    <property type="protein sequence ID" value="KXG49889.1"/>
    <property type="molecule type" value="Genomic_DNA"/>
</dbReference>
<feature type="compositionally biased region" description="Low complexity" evidence="1">
    <location>
        <begin position="929"/>
        <end position="940"/>
    </location>
</feature>
<feature type="compositionally biased region" description="Polar residues" evidence="1">
    <location>
        <begin position="1192"/>
        <end position="1207"/>
    </location>
</feature>
<keyword evidence="3" id="KW-1185">Reference proteome</keyword>
<feature type="compositionally biased region" description="Basic and acidic residues" evidence="1">
    <location>
        <begin position="782"/>
        <end position="793"/>
    </location>
</feature>
<gene>
    <name evidence="2" type="ORF">PGRI_058570</name>
</gene>
<feature type="compositionally biased region" description="Basic residues" evidence="1">
    <location>
        <begin position="1"/>
        <end position="11"/>
    </location>
</feature>
<dbReference type="GeneID" id="63708870"/>
<comment type="caution">
    <text evidence="2">The sequence shown here is derived from an EMBL/GenBank/DDBJ whole genome shotgun (WGS) entry which is preliminary data.</text>
</comment>
<feature type="compositionally biased region" description="Acidic residues" evidence="1">
    <location>
        <begin position="1075"/>
        <end position="1085"/>
    </location>
</feature>
<feature type="compositionally biased region" description="Polar residues" evidence="1">
    <location>
        <begin position="97"/>
        <end position="117"/>
    </location>
</feature>
<evidence type="ECO:0000256" key="1">
    <source>
        <dbReference type="SAM" id="MobiDB-lite"/>
    </source>
</evidence>
<feature type="compositionally biased region" description="Polar residues" evidence="1">
    <location>
        <begin position="384"/>
        <end position="393"/>
    </location>
</feature>
<feature type="compositionally biased region" description="Pro residues" evidence="1">
    <location>
        <begin position="126"/>
        <end position="139"/>
    </location>
</feature>
<feature type="compositionally biased region" description="Polar residues" evidence="1">
    <location>
        <begin position="634"/>
        <end position="644"/>
    </location>
</feature>
<feature type="region of interest" description="Disordered" evidence="1">
    <location>
        <begin position="634"/>
        <end position="1327"/>
    </location>
</feature>
<feature type="region of interest" description="Disordered" evidence="1">
    <location>
        <begin position="557"/>
        <end position="597"/>
    </location>
</feature>
<feature type="compositionally biased region" description="Polar residues" evidence="1">
    <location>
        <begin position="1299"/>
        <end position="1309"/>
    </location>
</feature>
<dbReference type="STRING" id="5078.A0A135LLP0"/>
<feature type="compositionally biased region" description="Polar residues" evidence="1">
    <location>
        <begin position="55"/>
        <end position="82"/>
    </location>
</feature>
<feature type="compositionally biased region" description="Low complexity" evidence="1">
    <location>
        <begin position="580"/>
        <end position="589"/>
    </location>
</feature>
<feature type="compositionally biased region" description="Low complexity" evidence="1">
    <location>
        <begin position="21"/>
        <end position="52"/>
    </location>
</feature>
<feature type="compositionally biased region" description="Basic and acidic residues" evidence="1">
    <location>
        <begin position="1157"/>
        <end position="1186"/>
    </location>
</feature>
<feature type="compositionally biased region" description="Polar residues" evidence="1">
    <location>
        <begin position="1274"/>
        <end position="1284"/>
    </location>
</feature>
<evidence type="ECO:0000313" key="3">
    <source>
        <dbReference type="Proteomes" id="UP000070168"/>
    </source>
</evidence>
<feature type="compositionally biased region" description="Polar residues" evidence="1">
    <location>
        <begin position="798"/>
        <end position="810"/>
    </location>
</feature>
<dbReference type="RefSeq" id="XP_040648425.1">
    <property type="nucleotide sequence ID" value="XM_040793570.1"/>
</dbReference>
<evidence type="ECO:0000313" key="2">
    <source>
        <dbReference type="EMBL" id="KXG49889.1"/>
    </source>
</evidence>
<protein>
    <submittedName>
        <fullName evidence="2">Uncharacterized protein</fullName>
    </submittedName>
</protein>
<reference evidence="2 3" key="1">
    <citation type="journal article" date="2016" name="BMC Genomics">
        <title>Genome sequencing and secondary metabolism of the postharvest pathogen Penicillium griseofulvum.</title>
        <authorList>
            <person name="Banani H."/>
            <person name="Marcet-Houben M."/>
            <person name="Ballester A.R."/>
            <person name="Abbruscato P."/>
            <person name="Gonzalez-Candelas L."/>
            <person name="Gabaldon T."/>
            <person name="Spadaro D."/>
        </authorList>
    </citation>
    <scope>NUCLEOTIDE SEQUENCE [LARGE SCALE GENOMIC DNA]</scope>
    <source>
        <strain evidence="2 3">PG3</strain>
    </source>
</reference>
<feature type="compositionally biased region" description="Low complexity" evidence="1">
    <location>
        <begin position="830"/>
        <end position="845"/>
    </location>
</feature>
<dbReference type="OMA" id="DETMTPR"/>
<organism evidence="2 3">
    <name type="scientific">Penicillium patulum</name>
    <name type="common">Penicillium griseofulvum</name>
    <dbReference type="NCBI Taxonomy" id="5078"/>
    <lineage>
        <taxon>Eukaryota</taxon>
        <taxon>Fungi</taxon>
        <taxon>Dikarya</taxon>
        <taxon>Ascomycota</taxon>
        <taxon>Pezizomycotina</taxon>
        <taxon>Eurotiomycetes</taxon>
        <taxon>Eurotiomycetidae</taxon>
        <taxon>Eurotiales</taxon>
        <taxon>Aspergillaceae</taxon>
        <taxon>Penicillium</taxon>
    </lineage>
</organism>
<feature type="region of interest" description="Disordered" evidence="1">
    <location>
        <begin position="1"/>
        <end position="229"/>
    </location>
</feature>
<sequence length="1344" mass="142949">MVFGRRKRSASAHHQPLSTPAAQSAQSAASHAFLKSQTSTASLSSAAAAAALRNCTPTPTPIENVQTKRMVQRRNSTQSQASPLGGRRSASVGGTLRRSSSNVSMSARTFRDQSPSRPSTSSGPVGPAPVPVDVPPLPSLPTQFTPRKLPSRRALSMGPSMRSPPSSPPRAGVRGVDREHGRGSPIQLATHQRVTSLGTVPELDRSASRNSVNFSYPLGSRPTSPIAMSENNTMSLHNAIQESIAEVSDKHPTGKYKAQPPGSLDGSPVVNNFDPLASSTIAAAQAIGVPKDSPSVNGRIRKVQNSLIEADPLDQYTGNAMPVAASVESEHPTSRSLPVRWPSTVREEEEPQDDGTNVGDNPIRQGRDRMTSASPTADHVEAVSVSSSPSTELQIGERPHRQSSSPGRTARFSRLLSVAGAGDQVHQPPPRSVSPVKSALKHPRGTSLSPNRRAEATGRVLPPSELSDGTSVASEEGSRVDAKKKSVKVSFDDEAEVVNAAASPPTSPEEYMPDSPPGIKAKSRMPWLGVGKKKSPAEFASDDDWDVVMKPRQVLPSFGSIRGSRGGALKRSPIPDFSDNESSSSTESDVAPRPGILLSNDQVLESLAPKTQQDEYFHSRDLSALEQLSVNGTLHSLNSDTSTGAKRASGVINDITEKQPYPSVGSGLSVPAIAVEPATPPADGTSQRFDMKRSSMDQYMIPGGFPPSSSDRTLDSTAKKTSTQAVATAVPKLDDVDAEESSGDSIYSDAAEDIDGDGFGSINAIVDSRSVPRSAPIEESASESRDATPRPIDRATIVDSQSQDLTNQPLQEARCLTPTQDSVNRLVEESPASSIGHGSGSAHAPVPVRVQTRNATAKNGSVQAQPTTRTRPMSVDVNGMSRMQDPRWSSNDKSSRGGKPKPRPVSLGPIFHNSGGQPGIPGSLRRKMSNGSDSSSSFKRSSPRGNPHAMRRTMRAGAAGANVQVQSPTERNDSPLGHRPLSSGSSNGTMRKTLREPAGGERYSFFSTNKKAPARGKFTKAPPKSARATRFANSDGEDEGPPRVFTSRFADSSDEEPGSNKLRPVRGIPRRADDGDSTELEDSSEESAHQQVHPVLASQPVTSSPGSHGKNAPNMSGMAAVAKQRGMSQRDLEEFIMAPPRGRKTGLLTRLGIKKSKNPDNRAREADVESPLERSPLERDQLRSEDMVNGNRGITTTTVSAGNTEPTRPSRLVKRNSKRQSVGSTPWPLHPNVREEEHLQPVIEQPDSAQSSVLQMQDPARPTEDAGAAHNGSAFVNGNGTHSASPIAKEPEIPRNGLDPNNDSTSEFTNPDDHGPSARDIVITGSGRKKRFPLLRKAFGLRGS</sequence>
<dbReference type="OrthoDB" id="5423926at2759"/>
<proteinExistence type="predicted"/>
<feature type="region of interest" description="Disordered" evidence="1">
    <location>
        <begin position="324"/>
        <end position="525"/>
    </location>
</feature>
<accession>A0A135LLP0</accession>
<feature type="compositionally biased region" description="Polar residues" evidence="1">
    <location>
        <begin position="187"/>
        <end position="198"/>
    </location>
</feature>